<evidence type="ECO:0000313" key="1">
    <source>
        <dbReference type="EMBL" id="GFH21706.1"/>
    </source>
</evidence>
<dbReference type="Pfam" id="PF01063">
    <property type="entry name" value="Aminotran_4"/>
    <property type="match status" value="1"/>
</dbReference>
<dbReference type="InterPro" id="IPR001544">
    <property type="entry name" value="Aminotrans_IV"/>
</dbReference>
<dbReference type="Proteomes" id="UP000485058">
    <property type="component" value="Unassembled WGS sequence"/>
</dbReference>
<dbReference type="Gene3D" id="3.20.10.10">
    <property type="entry name" value="D-amino Acid Aminotransferase, subunit A, domain 2"/>
    <property type="match status" value="1"/>
</dbReference>
<evidence type="ECO:0000313" key="2">
    <source>
        <dbReference type="Proteomes" id="UP000485058"/>
    </source>
</evidence>
<dbReference type="SUPFAM" id="SSF56752">
    <property type="entry name" value="D-aminoacid aminotransferase-like PLP-dependent enzymes"/>
    <property type="match status" value="1"/>
</dbReference>
<proteinExistence type="predicted"/>
<gene>
    <name evidence="1" type="ORF">HaLaN_19064</name>
</gene>
<dbReference type="EMBL" id="BLLF01001888">
    <property type="protein sequence ID" value="GFH21706.1"/>
    <property type="molecule type" value="Genomic_DNA"/>
</dbReference>
<dbReference type="AlphaFoldDB" id="A0A699ZSI2"/>
<dbReference type="InterPro" id="IPR043132">
    <property type="entry name" value="BCAT-like_C"/>
</dbReference>
<dbReference type="InterPro" id="IPR036038">
    <property type="entry name" value="Aminotransferase-like"/>
</dbReference>
<comment type="caution">
    <text evidence="1">The sequence shown here is derived from an EMBL/GenBank/DDBJ whole genome shotgun (WGS) entry which is preliminary data.</text>
</comment>
<dbReference type="PANTHER" id="PTHR47703:SF2">
    <property type="entry name" value="D-AMINOACID AMINOTRANSFERASE-LIKE PLP-DEPENDENT ENZYMES SUPERFAMILY PROTEIN"/>
    <property type="match status" value="1"/>
</dbReference>
<dbReference type="PANTHER" id="PTHR47703">
    <property type="entry name" value="D-AMINOACID AMINOTRANSFERASE-LIKE PLP-DEPENDENT ENZYMES SUPERFAMILY PROTEIN"/>
    <property type="match status" value="1"/>
</dbReference>
<sequence>MQLPDHHTHQARKSHILDIWNAPDTAKSHCTHMLHFSTAGLRNRPGQGTKTLVDVLQGTAGDAAYTSALINSGACILDWQLHEERLTSLSHCAADALPSALQQAIRRAARPLVLAAMQAWLADLRALPAMLVCVVQSAAPPLLLHVDVMIKPAPSPTLGRALKVVVLGGPRRLPGAKHTGWVRERAALERAQPPEADEVLLADEEGKLLEGLITNFAVIQGVLLTSLLCQR</sequence>
<keyword evidence="2" id="KW-1185">Reference proteome</keyword>
<organism evidence="1 2">
    <name type="scientific">Haematococcus lacustris</name>
    <name type="common">Green alga</name>
    <name type="synonym">Haematococcus pluvialis</name>
    <dbReference type="NCBI Taxonomy" id="44745"/>
    <lineage>
        <taxon>Eukaryota</taxon>
        <taxon>Viridiplantae</taxon>
        <taxon>Chlorophyta</taxon>
        <taxon>core chlorophytes</taxon>
        <taxon>Chlorophyceae</taxon>
        <taxon>CS clade</taxon>
        <taxon>Chlamydomonadales</taxon>
        <taxon>Haematococcaceae</taxon>
        <taxon>Haematococcus</taxon>
    </lineage>
</organism>
<protein>
    <submittedName>
        <fullName evidence="1">Uncharacterized protein</fullName>
    </submittedName>
</protein>
<reference evidence="1 2" key="1">
    <citation type="submission" date="2020-02" db="EMBL/GenBank/DDBJ databases">
        <title>Draft genome sequence of Haematococcus lacustris strain NIES-144.</title>
        <authorList>
            <person name="Morimoto D."/>
            <person name="Nakagawa S."/>
            <person name="Yoshida T."/>
            <person name="Sawayama S."/>
        </authorList>
    </citation>
    <scope>NUCLEOTIDE SEQUENCE [LARGE SCALE GENOMIC DNA]</scope>
    <source>
        <strain evidence="1 2">NIES-144</strain>
    </source>
</reference>
<name>A0A699ZSI2_HAELA</name>
<accession>A0A699ZSI2</accession>
<dbReference type="GO" id="GO:0003824">
    <property type="term" value="F:catalytic activity"/>
    <property type="evidence" value="ECO:0007669"/>
    <property type="project" value="InterPro"/>
</dbReference>